<dbReference type="InterPro" id="IPR050687">
    <property type="entry name" value="Dynein_IC"/>
</dbReference>
<keyword evidence="2" id="KW-0963">Cytoplasm</keyword>
<feature type="non-terminal residue" evidence="5">
    <location>
        <position position="1"/>
    </location>
</feature>
<keyword evidence="6" id="KW-1185">Reference proteome</keyword>
<evidence type="ECO:0000256" key="1">
    <source>
        <dbReference type="ARBA" id="ARBA00004496"/>
    </source>
</evidence>
<dbReference type="GO" id="GO:0005868">
    <property type="term" value="C:cytoplasmic dynein complex"/>
    <property type="evidence" value="ECO:0007669"/>
    <property type="project" value="TreeGrafter"/>
</dbReference>
<evidence type="ECO:0000256" key="4">
    <source>
        <dbReference type="ARBA" id="ARBA00022737"/>
    </source>
</evidence>
<evidence type="ECO:0000313" key="6">
    <source>
        <dbReference type="Proteomes" id="UP001381693"/>
    </source>
</evidence>
<comment type="caution">
    <text evidence="5">The sequence shown here is derived from an EMBL/GenBank/DDBJ whole genome shotgun (WGS) entry which is preliminary data.</text>
</comment>
<dbReference type="PANTHER" id="PTHR12442">
    <property type="entry name" value="DYNEIN INTERMEDIATE CHAIN"/>
    <property type="match status" value="1"/>
</dbReference>
<proteinExistence type="predicted"/>
<gene>
    <name evidence="5" type="ORF">SK128_017645</name>
</gene>
<dbReference type="InterPro" id="IPR001680">
    <property type="entry name" value="WD40_rpt"/>
</dbReference>
<comment type="subcellular location">
    <subcellularLocation>
        <location evidence="1">Cytoplasm</location>
    </subcellularLocation>
</comment>
<dbReference type="PANTHER" id="PTHR12442:SF26">
    <property type="entry name" value="CYTOPLASMIC DYNEIN 2 INTERMEDIATE CHAIN 2"/>
    <property type="match status" value="1"/>
</dbReference>
<dbReference type="SUPFAM" id="SSF50978">
    <property type="entry name" value="WD40 repeat-like"/>
    <property type="match status" value="1"/>
</dbReference>
<keyword evidence="3" id="KW-0853">WD repeat</keyword>
<dbReference type="Proteomes" id="UP001381693">
    <property type="component" value="Unassembled WGS sequence"/>
</dbReference>
<dbReference type="GO" id="GO:0097014">
    <property type="term" value="C:ciliary plasm"/>
    <property type="evidence" value="ECO:0007669"/>
    <property type="project" value="TreeGrafter"/>
</dbReference>
<dbReference type="GO" id="GO:0045503">
    <property type="term" value="F:dynein light chain binding"/>
    <property type="evidence" value="ECO:0007669"/>
    <property type="project" value="TreeGrafter"/>
</dbReference>
<protein>
    <submittedName>
        <fullName evidence="5">Uncharacterized protein</fullName>
    </submittedName>
</protein>
<sequence length="215" mass="23103">SQDVPRTRFGDTVGVPITTASFNQEDSTLFVIGAEGGGVFLCSTTLEVPTGKEFGDIRVMRCVTSAIAPHTGRILISEFSHHHRNAIVTAASDNQIRLYSVLQPNKPVNVICSEENITCTQLSPSRPMVVATGLATGEVALHDLGSRNSQPVLTIPSAEKPSSVSTLKFNRNNMALLAVGDQLGRVSIWQLPEYAISPLSTEMTSLLNLLDTVNE</sequence>
<dbReference type="SMART" id="SM00320">
    <property type="entry name" value="WD40"/>
    <property type="match status" value="4"/>
</dbReference>
<dbReference type="InterPro" id="IPR015943">
    <property type="entry name" value="WD40/YVTN_repeat-like_dom_sf"/>
</dbReference>
<dbReference type="EMBL" id="JAXCGZ010000669">
    <property type="protein sequence ID" value="KAK7085686.1"/>
    <property type="molecule type" value="Genomic_DNA"/>
</dbReference>
<evidence type="ECO:0000313" key="5">
    <source>
        <dbReference type="EMBL" id="KAK7085686.1"/>
    </source>
</evidence>
<dbReference type="GO" id="GO:0045504">
    <property type="term" value="F:dynein heavy chain binding"/>
    <property type="evidence" value="ECO:0007669"/>
    <property type="project" value="TreeGrafter"/>
</dbReference>
<keyword evidence="4" id="KW-0677">Repeat</keyword>
<dbReference type="GO" id="GO:0042073">
    <property type="term" value="P:intraciliary transport"/>
    <property type="evidence" value="ECO:0007669"/>
    <property type="project" value="TreeGrafter"/>
</dbReference>
<name>A0AAN9A975_HALRR</name>
<dbReference type="AlphaFoldDB" id="A0AAN9A975"/>
<reference evidence="5 6" key="1">
    <citation type="submission" date="2023-11" db="EMBL/GenBank/DDBJ databases">
        <title>Halocaridina rubra genome assembly.</title>
        <authorList>
            <person name="Smith C."/>
        </authorList>
    </citation>
    <scope>NUCLEOTIDE SEQUENCE [LARGE SCALE GENOMIC DNA]</scope>
    <source>
        <strain evidence="5">EP-1</strain>
        <tissue evidence="5">Whole</tissue>
    </source>
</reference>
<accession>A0AAN9A975</accession>
<evidence type="ECO:0000256" key="3">
    <source>
        <dbReference type="ARBA" id="ARBA00022574"/>
    </source>
</evidence>
<evidence type="ECO:0000256" key="2">
    <source>
        <dbReference type="ARBA" id="ARBA00022490"/>
    </source>
</evidence>
<dbReference type="Gene3D" id="2.130.10.10">
    <property type="entry name" value="YVTN repeat-like/Quinoprotein amine dehydrogenase"/>
    <property type="match status" value="1"/>
</dbReference>
<organism evidence="5 6">
    <name type="scientific">Halocaridina rubra</name>
    <name type="common">Hawaiian red shrimp</name>
    <dbReference type="NCBI Taxonomy" id="373956"/>
    <lineage>
        <taxon>Eukaryota</taxon>
        <taxon>Metazoa</taxon>
        <taxon>Ecdysozoa</taxon>
        <taxon>Arthropoda</taxon>
        <taxon>Crustacea</taxon>
        <taxon>Multicrustacea</taxon>
        <taxon>Malacostraca</taxon>
        <taxon>Eumalacostraca</taxon>
        <taxon>Eucarida</taxon>
        <taxon>Decapoda</taxon>
        <taxon>Pleocyemata</taxon>
        <taxon>Caridea</taxon>
        <taxon>Atyoidea</taxon>
        <taxon>Atyidae</taxon>
        <taxon>Halocaridina</taxon>
    </lineage>
</organism>
<dbReference type="InterPro" id="IPR036322">
    <property type="entry name" value="WD40_repeat_dom_sf"/>
</dbReference>